<accession>A0A6L2NEF3</accession>
<feature type="transmembrane region" description="Helical" evidence="1">
    <location>
        <begin position="55"/>
        <end position="83"/>
    </location>
</feature>
<dbReference type="AlphaFoldDB" id="A0A6L2NEF3"/>
<keyword evidence="1" id="KW-0472">Membrane</keyword>
<evidence type="ECO:0000256" key="1">
    <source>
        <dbReference type="SAM" id="Phobius"/>
    </source>
</evidence>
<organism evidence="2">
    <name type="scientific">Tanacetum cinerariifolium</name>
    <name type="common">Dalmatian daisy</name>
    <name type="synonym">Chrysanthemum cinerariifolium</name>
    <dbReference type="NCBI Taxonomy" id="118510"/>
    <lineage>
        <taxon>Eukaryota</taxon>
        <taxon>Viridiplantae</taxon>
        <taxon>Streptophyta</taxon>
        <taxon>Embryophyta</taxon>
        <taxon>Tracheophyta</taxon>
        <taxon>Spermatophyta</taxon>
        <taxon>Magnoliopsida</taxon>
        <taxon>eudicotyledons</taxon>
        <taxon>Gunneridae</taxon>
        <taxon>Pentapetalae</taxon>
        <taxon>asterids</taxon>
        <taxon>campanulids</taxon>
        <taxon>Asterales</taxon>
        <taxon>Asteraceae</taxon>
        <taxon>Asteroideae</taxon>
        <taxon>Anthemideae</taxon>
        <taxon>Anthemidinae</taxon>
        <taxon>Tanacetum</taxon>
    </lineage>
</organism>
<reference evidence="2" key="1">
    <citation type="journal article" date="2019" name="Sci. Rep.">
        <title>Draft genome of Tanacetum cinerariifolium, the natural source of mosquito coil.</title>
        <authorList>
            <person name="Yamashiro T."/>
            <person name="Shiraishi A."/>
            <person name="Satake H."/>
            <person name="Nakayama K."/>
        </authorList>
    </citation>
    <scope>NUCLEOTIDE SEQUENCE</scope>
</reference>
<gene>
    <name evidence="2" type="ORF">Tci_056571</name>
</gene>
<evidence type="ECO:0000313" key="2">
    <source>
        <dbReference type="EMBL" id="GEU84593.1"/>
    </source>
</evidence>
<sequence>MHEEVQTSRNLLAQLTILIAELEAFADPEETKEQIETKEDHVRVMKDKRMMIRAGLGFFCVVLYGLCLFSLLFSNVVVFAFIVRVYHPAPMVLGIVCGCYCLEFGEDVAESPSLGDKMKYVFGCSRSKDKSLGRLMRNLCSALRVLVSYKQRLVAKLEALGEVEGAAKSLEYMRAIVGRDAVTLGELKHCGHCEAEFIGELESFGVRHVPAKPMEFLKEIQLKDRENMAQMHLLEREIELNASKKELFIKKLDHLVSY</sequence>
<comment type="caution">
    <text evidence="2">The sequence shown here is derived from an EMBL/GenBank/DDBJ whole genome shotgun (WGS) entry which is preliminary data.</text>
</comment>
<keyword evidence="1" id="KW-0812">Transmembrane</keyword>
<name>A0A6L2NEF3_TANCI</name>
<dbReference type="EMBL" id="BKCJ010008928">
    <property type="protein sequence ID" value="GEU84593.1"/>
    <property type="molecule type" value="Genomic_DNA"/>
</dbReference>
<protein>
    <submittedName>
        <fullName evidence="2">Uncharacterized protein</fullName>
    </submittedName>
</protein>
<keyword evidence="1" id="KW-1133">Transmembrane helix</keyword>
<proteinExistence type="predicted"/>